<dbReference type="Proteomes" id="UP000727962">
    <property type="component" value="Unassembled WGS sequence"/>
</dbReference>
<evidence type="ECO:0000256" key="1">
    <source>
        <dbReference type="SAM" id="SignalP"/>
    </source>
</evidence>
<dbReference type="Pfam" id="PF07617">
    <property type="entry name" value="DUF1579"/>
    <property type="match status" value="1"/>
</dbReference>
<reference evidence="2" key="1">
    <citation type="submission" date="2020-07" db="EMBL/GenBank/DDBJ databases">
        <title>Huge and variable diversity of episymbiotic CPR bacteria and DPANN archaea in groundwater ecosystems.</title>
        <authorList>
            <person name="He C.Y."/>
            <person name="Keren R."/>
            <person name="Whittaker M."/>
            <person name="Farag I.F."/>
            <person name="Doudna J."/>
            <person name="Cate J.H.D."/>
            <person name="Banfield J.F."/>
        </authorList>
    </citation>
    <scope>NUCLEOTIDE SEQUENCE</scope>
    <source>
        <strain evidence="2">NC_groundwater_17_Pr7_B-0.1um_64_12</strain>
    </source>
</reference>
<accession>A0A931LXE8</accession>
<evidence type="ECO:0000313" key="3">
    <source>
        <dbReference type="Proteomes" id="UP000727962"/>
    </source>
</evidence>
<name>A0A931LXE8_FIMGI</name>
<gene>
    <name evidence="2" type="ORF">HYR64_10120</name>
</gene>
<dbReference type="EMBL" id="JACOSL010000062">
    <property type="protein sequence ID" value="MBI1757447.1"/>
    <property type="molecule type" value="Genomic_DNA"/>
</dbReference>
<comment type="caution">
    <text evidence="2">The sequence shown here is derived from an EMBL/GenBank/DDBJ whole genome shotgun (WGS) entry which is preliminary data.</text>
</comment>
<dbReference type="InterPro" id="IPR011473">
    <property type="entry name" value="DUF1579"/>
</dbReference>
<sequence>MRKLFVLTALAIATGCFAQENAGFTPPAKELKALNFMEGRWHGSETYWFGPKPMKAKVVIVSSWTLNKMYMKGDATMLVQGMKTPMRGMSMFTYDGRAKAFVGYWFDSMAPVATKMTGTAKGDTLEITGESEMQPGQPTTMRASWTKKGAGHIDFTMEAKMGDKWTKVIEGHYDKS</sequence>
<feature type="chain" id="PRO_5037966016" evidence="1">
    <location>
        <begin position="19"/>
        <end position="176"/>
    </location>
</feature>
<keyword evidence="1" id="KW-0732">Signal</keyword>
<feature type="signal peptide" evidence="1">
    <location>
        <begin position="1"/>
        <end position="18"/>
    </location>
</feature>
<protein>
    <submittedName>
        <fullName evidence="2">DUF1579 family protein</fullName>
    </submittedName>
</protein>
<dbReference type="PROSITE" id="PS51257">
    <property type="entry name" value="PROKAR_LIPOPROTEIN"/>
    <property type="match status" value="1"/>
</dbReference>
<dbReference type="AlphaFoldDB" id="A0A931LXE8"/>
<organism evidence="2 3">
    <name type="scientific">Fimbriimonas ginsengisoli</name>
    <dbReference type="NCBI Taxonomy" id="1005039"/>
    <lineage>
        <taxon>Bacteria</taxon>
        <taxon>Bacillati</taxon>
        <taxon>Armatimonadota</taxon>
        <taxon>Fimbriimonadia</taxon>
        <taxon>Fimbriimonadales</taxon>
        <taxon>Fimbriimonadaceae</taxon>
        <taxon>Fimbriimonas</taxon>
    </lineage>
</organism>
<proteinExistence type="predicted"/>
<evidence type="ECO:0000313" key="2">
    <source>
        <dbReference type="EMBL" id="MBI1757447.1"/>
    </source>
</evidence>